<sequence length="248" mass="27120">MVGYKMGFYRSFVKPLMCLFALSGATDVAAATYVEKYDFVVSGFEFESNFWSRFNPAATNGGPSLVSELRLSATLSFRGTEDRVGVFSSGKIGVTDVAASVSTIVVPGLHDGTVDIVGFREPEMWPLQQSGMTGVSTPTGNSGQLIFLFEDRYGRDRPFFTFTFRLPGLLNGEMNLSGAYFDYEYRESPILMDSPKYRSAYSSSTWSVTRTTLEQASTTAPIPLPASLGFAASGLLLLTLTGRRRART</sequence>
<reference evidence="2 3" key="1">
    <citation type="submission" date="2019-03" db="EMBL/GenBank/DDBJ databases">
        <title>Rhodobacteraceae bacterium SM1902, a new member of the family Rhodobacteraceae isolated from Yantai.</title>
        <authorList>
            <person name="Sun Y."/>
        </authorList>
    </citation>
    <scope>NUCLEOTIDE SEQUENCE [LARGE SCALE GENOMIC DNA]</scope>
    <source>
        <strain evidence="2 3">SM1902</strain>
    </source>
</reference>
<evidence type="ECO:0008006" key="4">
    <source>
        <dbReference type="Google" id="ProtNLM"/>
    </source>
</evidence>
<dbReference type="Proteomes" id="UP000294562">
    <property type="component" value="Unassembled WGS sequence"/>
</dbReference>
<proteinExistence type="predicted"/>
<evidence type="ECO:0000313" key="3">
    <source>
        <dbReference type="Proteomes" id="UP000294562"/>
    </source>
</evidence>
<keyword evidence="3" id="KW-1185">Reference proteome</keyword>
<evidence type="ECO:0000256" key="1">
    <source>
        <dbReference type="SAM" id="SignalP"/>
    </source>
</evidence>
<comment type="caution">
    <text evidence="2">The sequence shown here is derived from an EMBL/GenBank/DDBJ whole genome shotgun (WGS) entry which is preliminary data.</text>
</comment>
<organism evidence="2 3">
    <name type="scientific">Meridianimarinicoccus aquatilis</name>
    <dbReference type="NCBI Taxonomy" id="2552766"/>
    <lineage>
        <taxon>Bacteria</taxon>
        <taxon>Pseudomonadati</taxon>
        <taxon>Pseudomonadota</taxon>
        <taxon>Alphaproteobacteria</taxon>
        <taxon>Rhodobacterales</taxon>
        <taxon>Paracoccaceae</taxon>
        <taxon>Meridianimarinicoccus</taxon>
    </lineage>
</organism>
<feature type="signal peptide" evidence="1">
    <location>
        <begin position="1"/>
        <end position="30"/>
    </location>
</feature>
<accession>A0A4R6AF58</accession>
<keyword evidence="1" id="KW-0732">Signal</keyword>
<evidence type="ECO:0000313" key="2">
    <source>
        <dbReference type="EMBL" id="TDL81722.1"/>
    </source>
</evidence>
<gene>
    <name evidence="2" type="ORF">E2L05_19755</name>
</gene>
<name>A0A4R6AF58_9RHOB</name>
<dbReference type="AlphaFoldDB" id="A0A4R6AF58"/>
<dbReference type="EMBL" id="SMZO01000094">
    <property type="protein sequence ID" value="TDL81722.1"/>
    <property type="molecule type" value="Genomic_DNA"/>
</dbReference>
<dbReference type="RefSeq" id="WP_133344693.1">
    <property type="nucleotide sequence ID" value="NZ_SMZO01000094.1"/>
</dbReference>
<protein>
    <recommendedName>
        <fullName evidence="4">VPLPA-CTERM sorting domain-containing protein</fullName>
    </recommendedName>
</protein>
<feature type="chain" id="PRO_5020545965" description="VPLPA-CTERM sorting domain-containing protein" evidence="1">
    <location>
        <begin position="31"/>
        <end position="248"/>
    </location>
</feature>